<evidence type="ECO:0000313" key="3">
    <source>
        <dbReference type="Proteomes" id="UP000011134"/>
    </source>
</evidence>
<name>L8JFE0_9GAMM</name>
<gene>
    <name evidence="2" type="ORF">C942_00276</name>
</gene>
<organism evidence="2 3">
    <name type="scientific">Photobacterium marinum</name>
    <dbReference type="NCBI Taxonomy" id="1056511"/>
    <lineage>
        <taxon>Bacteria</taxon>
        <taxon>Pseudomonadati</taxon>
        <taxon>Pseudomonadota</taxon>
        <taxon>Gammaproteobacteria</taxon>
        <taxon>Vibrionales</taxon>
        <taxon>Vibrionaceae</taxon>
        <taxon>Photobacterium</taxon>
    </lineage>
</organism>
<comment type="caution">
    <text evidence="2">The sequence shown here is derived from an EMBL/GenBank/DDBJ whole genome shotgun (WGS) entry which is preliminary data.</text>
</comment>
<dbReference type="AlphaFoldDB" id="L8JFE0"/>
<feature type="region of interest" description="Disordered" evidence="1">
    <location>
        <begin position="485"/>
        <end position="504"/>
    </location>
</feature>
<sequence>MAHKKLIATLVGCTVALAGCNSSDKENKATAAQDKVTVTAMDGYLINAKIYKQDEKGTCLKDGKLLGTTNNDGQVSIEKNELSDGYCAVTDTATIDKDNPGETLTEGYTLYSPAPQLLGSVDSPVISPLTTYIHNTIKELDTSATEQEIKEAIKLAKSDLAGALLLDSSSDDITTLLTSDYIEAKKTAEVKDAAESLHTMAQLLVGVNDEEQSLNKKQVINIARTLKAYGAIATGELEKIAVYIKGNINEFNKDTDEPVEIDSSVLKDIPQPLSTKSESLKQQLNAKISEAADARSDKSASLQLSNVEITNITDNNNTEADVTYVLTQKMVGSPFDATSVVPDITFKNDVLTIPSLSFSQKGKYEFKLYIKKTIEDKEYQSKSIEFDVTVTEEQVANTAPQYKANSAVVSQLLENLVDTAEGSGAFNDEMDMSDFGGGILPAYYNFTAYELNLAGLFSDDSDEPVTVKLHLNSADFSTIEESKLPELTGPDEDTGTYSFGSGEYPIPETDSKSYRMTIYAEDKHGAKSNSGFEFTLTINSNETATLTSNQSEGISNETSGGFTGTLLSAATLSKIESQIAAYLNDSRPEPVKSLDTLIEIGDYLCTKENECKKVKGNGGNYSLSDNTYLEIDNDQVFLTTFRWTGKKVESEQTILLTPKSNDKEIKIYSVDSPSSVKVDDLNNYATSIKLIISPNTGSGVTVKASLASR</sequence>
<dbReference type="RefSeq" id="WP_007464670.1">
    <property type="nucleotide sequence ID" value="NZ_AMZO01000010.1"/>
</dbReference>
<evidence type="ECO:0000313" key="2">
    <source>
        <dbReference type="EMBL" id="ELR66219.1"/>
    </source>
</evidence>
<dbReference type="OrthoDB" id="5897571at2"/>
<protein>
    <recommendedName>
        <fullName evidence="4">Dystroglycan-type cadherin-like domain-containing protein</fullName>
    </recommendedName>
</protein>
<accession>L8JFE0</accession>
<dbReference type="Proteomes" id="UP000011134">
    <property type="component" value="Unassembled WGS sequence"/>
</dbReference>
<dbReference type="EMBL" id="AMZO01000010">
    <property type="protein sequence ID" value="ELR66219.1"/>
    <property type="molecule type" value="Genomic_DNA"/>
</dbReference>
<proteinExistence type="predicted"/>
<reference evidence="2 3" key="1">
    <citation type="submission" date="2012-12" db="EMBL/GenBank/DDBJ databases">
        <title>Genome Assembly of Photobacterium sp. AK15.</title>
        <authorList>
            <person name="Khatri I."/>
            <person name="Vaidya B."/>
            <person name="Srinivas T.N.R."/>
            <person name="Subramanian S."/>
            <person name="Pinnaka A."/>
        </authorList>
    </citation>
    <scope>NUCLEOTIDE SEQUENCE [LARGE SCALE GENOMIC DNA]</scope>
    <source>
        <strain evidence="2 3">AK15</strain>
    </source>
</reference>
<keyword evidence="3" id="KW-1185">Reference proteome</keyword>
<dbReference type="PATRIC" id="fig|1056511.3.peg.1761"/>
<dbReference type="PROSITE" id="PS51257">
    <property type="entry name" value="PROKAR_LIPOPROTEIN"/>
    <property type="match status" value="1"/>
</dbReference>
<evidence type="ECO:0008006" key="4">
    <source>
        <dbReference type="Google" id="ProtNLM"/>
    </source>
</evidence>
<evidence type="ECO:0000256" key="1">
    <source>
        <dbReference type="SAM" id="MobiDB-lite"/>
    </source>
</evidence>